<dbReference type="Proteomes" id="UP001487740">
    <property type="component" value="Unassembled WGS sequence"/>
</dbReference>
<proteinExistence type="predicted"/>
<sequence length="213" mass="23963">MATRMQYSLLMMHDVSTYTPVGQSLESIILLLGCCVAWCSLGPLHKSPWVRCTVIRCILRRTWCGCQLPRYLDTAPPARTGNLAWQETRTRVRETAFISKIKVHVENVYLRAPCPAPPGRPSQRYRGPTPLTWAPRDTPFEAPGNYSARLTCGSEAQATGPPGLYPFSHLAEDLYSDWGPDKDVPQGRKCWGFGVHNVKFVNHPGHSYNCRFT</sequence>
<accession>A0AAW0V348</accession>
<comment type="caution">
    <text evidence="1">The sequence shown here is derived from an EMBL/GenBank/DDBJ whole genome shotgun (WGS) entry which is preliminary data.</text>
</comment>
<dbReference type="AlphaFoldDB" id="A0AAW0V348"/>
<reference evidence="1 2" key="1">
    <citation type="submission" date="2023-03" db="EMBL/GenBank/DDBJ databases">
        <title>High-quality genome of Scylla paramamosain provides insights in environmental adaptation.</title>
        <authorList>
            <person name="Zhang L."/>
        </authorList>
    </citation>
    <scope>NUCLEOTIDE SEQUENCE [LARGE SCALE GENOMIC DNA]</scope>
    <source>
        <strain evidence="1">LZ_2023a</strain>
        <tissue evidence="1">Muscle</tissue>
    </source>
</reference>
<keyword evidence="2" id="KW-1185">Reference proteome</keyword>
<organism evidence="1 2">
    <name type="scientific">Scylla paramamosain</name>
    <name type="common">Mud crab</name>
    <dbReference type="NCBI Taxonomy" id="85552"/>
    <lineage>
        <taxon>Eukaryota</taxon>
        <taxon>Metazoa</taxon>
        <taxon>Ecdysozoa</taxon>
        <taxon>Arthropoda</taxon>
        <taxon>Crustacea</taxon>
        <taxon>Multicrustacea</taxon>
        <taxon>Malacostraca</taxon>
        <taxon>Eumalacostraca</taxon>
        <taxon>Eucarida</taxon>
        <taxon>Decapoda</taxon>
        <taxon>Pleocyemata</taxon>
        <taxon>Brachyura</taxon>
        <taxon>Eubrachyura</taxon>
        <taxon>Portunoidea</taxon>
        <taxon>Portunidae</taxon>
        <taxon>Portuninae</taxon>
        <taxon>Scylla</taxon>
    </lineage>
</organism>
<evidence type="ECO:0000313" key="1">
    <source>
        <dbReference type="EMBL" id="KAK8406768.1"/>
    </source>
</evidence>
<gene>
    <name evidence="1" type="ORF">O3P69_007367</name>
</gene>
<protein>
    <submittedName>
        <fullName evidence="1">Uncharacterized protein</fullName>
    </submittedName>
</protein>
<dbReference type="EMBL" id="JARAKH010000002">
    <property type="protein sequence ID" value="KAK8406768.1"/>
    <property type="molecule type" value="Genomic_DNA"/>
</dbReference>
<evidence type="ECO:0000313" key="2">
    <source>
        <dbReference type="Proteomes" id="UP001487740"/>
    </source>
</evidence>
<name>A0AAW0V348_SCYPA</name>